<gene>
    <name evidence="7" type="ORF">GCG54_00008049</name>
</gene>
<name>A0A8H4CMI4_COLGL</name>
<dbReference type="Gene3D" id="1.10.1200.120">
    <property type="entry name" value="Large-conductance mechanosensitive channel, MscL, domain 1"/>
    <property type="match status" value="1"/>
</dbReference>
<sequence length="220" mass="24842">MPLPFSNRISSANSHPELQDSDEEGDQLIPLLNRSQVKARKVWEGFLDFATQGDILGIALGLMIPRIENCTESRVGIATDHVLRRIASSFTALVNNFVNNILMPPMSIIFPLNRNIEEKFAVLKGGPNYSHENKYTTLERAKDDGAVVMAYGSFLNQLVSFFCIGFALYGLAHIFQLFSRDPIIRPTVKCKYCRKRISIKAQRCVNCSSWLDGREDRPLM</sequence>
<evidence type="ECO:0000256" key="3">
    <source>
        <dbReference type="ARBA" id="ARBA00022989"/>
    </source>
</evidence>
<keyword evidence="2 6" id="KW-0812">Transmembrane</keyword>
<feature type="compositionally biased region" description="Polar residues" evidence="5">
    <location>
        <begin position="7"/>
        <end position="16"/>
    </location>
</feature>
<dbReference type="InterPro" id="IPR037673">
    <property type="entry name" value="MSC/AndL"/>
</dbReference>
<dbReference type="RefSeq" id="XP_045265693.1">
    <property type="nucleotide sequence ID" value="XM_045408021.1"/>
</dbReference>
<comment type="caution">
    <text evidence="7">The sequence shown here is derived from an EMBL/GenBank/DDBJ whole genome shotgun (WGS) entry which is preliminary data.</text>
</comment>
<evidence type="ECO:0000313" key="8">
    <source>
        <dbReference type="Proteomes" id="UP000613401"/>
    </source>
</evidence>
<dbReference type="Proteomes" id="UP000613401">
    <property type="component" value="Unassembled WGS sequence"/>
</dbReference>
<evidence type="ECO:0000256" key="6">
    <source>
        <dbReference type="SAM" id="Phobius"/>
    </source>
</evidence>
<keyword evidence="3 6" id="KW-1133">Transmembrane helix</keyword>
<evidence type="ECO:0000256" key="4">
    <source>
        <dbReference type="ARBA" id="ARBA00023136"/>
    </source>
</evidence>
<evidence type="ECO:0000313" key="7">
    <source>
        <dbReference type="EMBL" id="KAF3806534.1"/>
    </source>
</evidence>
<dbReference type="SUPFAM" id="SSF81330">
    <property type="entry name" value="Gated mechanosensitive channel"/>
    <property type="match status" value="1"/>
</dbReference>
<accession>A0A8H4CMI4</accession>
<keyword evidence="8" id="KW-1185">Reference proteome</keyword>
<comment type="subcellular location">
    <subcellularLocation>
        <location evidence="1">Membrane</location>
        <topology evidence="1">Multi-pass membrane protein</topology>
    </subcellularLocation>
</comment>
<reference evidence="7" key="2">
    <citation type="submission" date="2020-03" db="EMBL/GenBank/DDBJ databases">
        <authorList>
            <person name="Fu F.-F."/>
            <person name="Chen J."/>
        </authorList>
    </citation>
    <scope>NUCLEOTIDE SEQUENCE</scope>
    <source>
        <strain evidence="7">Lc1</strain>
    </source>
</reference>
<dbReference type="PANTHER" id="PTHR30266">
    <property type="entry name" value="MECHANOSENSITIVE CHANNEL MSCL"/>
    <property type="match status" value="1"/>
</dbReference>
<dbReference type="EMBL" id="WVTB01000035">
    <property type="protein sequence ID" value="KAF3806534.1"/>
    <property type="molecule type" value="Genomic_DNA"/>
</dbReference>
<dbReference type="AlphaFoldDB" id="A0A8H4CMI4"/>
<dbReference type="Pfam" id="PF01741">
    <property type="entry name" value="MscL"/>
    <property type="match status" value="1"/>
</dbReference>
<protein>
    <submittedName>
        <fullName evidence="7">Anditomin synthesis protein L</fullName>
    </submittedName>
</protein>
<organism evidence="7 8">
    <name type="scientific">Colletotrichum gloeosporioides</name>
    <name type="common">Anthracnose fungus</name>
    <name type="synonym">Glomerella cingulata</name>
    <dbReference type="NCBI Taxonomy" id="474922"/>
    <lineage>
        <taxon>Eukaryota</taxon>
        <taxon>Fungi</taxon>
        <taxon>Dikarya</taxon>
        <taxon>Ascomycota</taxon>
        <taxon>Pezizomycotina</taxon>
        <taxon>Sordariomycetes</taxon>
        <taxon>Hypocreomycetidae</taxon>
        <taxon>Glomerellales</taxon>
        <taxon>Glomerellaceae</taxon>
        <taxon>Colletotrichum</taxon>
        <taxon>Colletotrichum gloeosporioides species complex</taxon>
    </lineage>
</organism>
<evidence type="ECO:0000256" key="2">
    <source>
        <dbReference type="ARBA" id="ARBA00022692"/>
    </source>
</evidence>
<evidence type="ECO:0000256" key="5">
    <source>
        <dbReference type="SAM" id="MobiDB-lite"/>
    </source>
</evidence>
<dbReference type="PANTHER" id="PTHR30266:SF2">
    <property type="entry name" value="LARGE-CONDUCTANCE MECHANOSENSITIVE CHANNEL"/>
    <property type="match status" value="1"/>
</dbReference>
<dbReference type="GO" id="GO:0008381">
    <property type="term" value="F:mechanosensitive monoatomic ion channel activity"/>
    <property type="evidence" value="ECO:0007669"/>
    <property type="project" value="TreeGrafter"/>
</dbReference>
<feature type="transmembrane region" description="Helical" evidence="6">
    <location>
        <begin position="158"/>
        <end position="178"/>
    </location>
</feature>
<feature type="region of interest" description="Disordered" evidence="5">
    <location>
        <begin position="1"/>
        <end position="23"/>
    </location>
</feature>
<dbReference type="GeneID" id="69015190"/>
<keyword evidence="4 6" id="KW-0472">Membrane</keyword>
<evidence type="ECO:0000256" key="1">
    <source>
        <dbReference type="ARBA" id="ARBA00004141"/>
    </source>
</evidence>
<dbReference type="InterPro" id="IPR036019">
    <property type="entry name" value="MscL_channel"/>
</dbReference>
<reference evidence="7" key="1">
    <citation type="journal article" date="2020" name="Phytopathology">
        <title>Genome sequence and comparative analysis of Colletotrichum gloeosporioides isolated from Liriodendron leaves.</title>
        <authorList>
            <person name="Fu F.F."/>
            <person name="Hao Z."/>
            <person name="Wang P."/>
            <person name="Lu Y."/>
            <person name="Xue L.J."/>
            <person name="Wei G."/>
            <person name="Tian Y."/>
            <person name="Baishi H."/>
            <person name="Xu H."/>
            <person name="Shi J."/>
            <person name="Cheng T."/>
            <person name="Wang G."/>
            <person name="Yi Y."/>
            <person name="Chen J."/>
        </authorList>
    </citation>
    <scope>NUCLEOTIDE SEQUENCE</scope>
    <source>
        <strain evidence="7">Lc1</strain>
    </source>
</reference>
<dbReference type="GO" id="GO:0016020">
    <property type="term" value="C:membrane"/>
    <property type="evidence" value="ECO:0007669"/>
    <property type="project" value="UniProtKB-SubCell"/>
</dbReference>
<proteinExistence type="predicted"/>